<feature type="region of interest" description="Disordered" evidence="1">
    <location>
        <begin position="225"/>
        <end position="301"/>
    </location>
</feature>
<gene>
    <name evidence="3" type="ORF">UREG_05456</name>
</gene>
<feature type="region of interest" description="Disordered" evidence="1">
    <location>
        <begin position="571"/>
        <end position="603"/>
    </location>
</feature>
<feature type="region of interest" description="Disordered" evidence="1">
    <location>
        <begin position="514"/>
        <end position="554"/>
    </location>
</feature>
<feature type="compositionally biased region" description="Basic residues" evidence="1">
    <location>
        <begin position="462"/>
        <end position="473"/>
    </location>
</feature>
<proteinExistence type="predicted"/>
<feature type="region of interest" description="Disordered" evidence="1">
    <location>
        <begin position="81"/>
        <end position="108"/>
    </location>
</feature>
<keyword evidence="3" id="KW-0346">Stress response</keyword>
<evidence type="ECO:0000256" key="1">
    <source>
        <dbReference type="SAM" id="MobiDB-lite"/>
    </source>
</evidence>
<dbReference type="HOGENOM" id="CLU_014672_0_0_1"/>
<dbReference type="OrthoDB" id="20772at2759"/>
<dbReference type="Pfam" id="PF17283">
    <property type="entry name" value="Zn_ribbon_SprT"/>
    <property type="match status" value="1"/>
</dbReference>
<evidence type="ECO:0000313" key="4">
    <source>
        <dbReference type="Proteomes" id="UP000002058"/>
    </source>
</evidence>
<dbReference type="EMBL" id="CH476617">
    <property type="protein sequence ID" value="EEP80614.1"/>
    <property type="molecule type" value="Genomic_DNA"/>
</dbReference>
<feature type="domain" description="SprT-like" evidence="2">
    <location>
        <begin position="695"/>
        <end position="892"/>
    </location>
</feature>
<dbReference type="PANTHER" id="PTHR23099">
    <property type="entry name" value="TRANSCRIPTIONAL REGULATOR"/>
    <property type="match status" value="1"/>
</dbReference>
<feature type="compositionally biased region" description="Low complexity" evidence="1">
    <location>
        <begin position="662"/>
        <end position="671"/>
    </location>
</feature>
<dbReference type="PANTHER" id="PTHR23099:SF0">
    <property type="entry name" value="GERM CELL NUCLEAR ACIDIC PROTEIN"/>
    <property type="match status" value="1"/>
</dbReference>
<accession>C4JSL7</accession>
<dbReference type="VEuPathDB" id="FungiDB:UREG_05456"/>
<feature type="compositionally biased region" description="Polar residues" evidence="1">
    <location>
        <begin position="758"/>
        <end position="774"/>
    </location>
</feature>
<feature type="compositionally biased region" description="Basic residues" evidence="1">
    <location>
        <begin position="380"/>
        <end position="394"/>
    </location>
</feature>
<dbReference type="Pfam" id="PF10263">
    <property type="entry name" value="SprT-like"/>
    <property type="match status" value="1"/>
</dbReference>
<evidence type="ECO:0000259" key="2">
    <source>
        <dbReference type="SMART" id="SM00731"/>
    </source>
</evidence>
<dbReference type="GeneID" id="8438105"/>
<feature type="compositionally biased region" description="Basic and acidic residues" evidence="1">
    <location>
        <begin position="474"/>
        <end position="483"/>
    </location>
</feature>
<dbReference type="Proteomes" id="UP000002058">
    <property type="component" value="Unassembled WGS sequence"/>
</dbReference>
<feature type="compositionally biased region" description="Acidic residues" evidence="1">
    <location>
        <begin position="406"/>
        <end position="426"/>
    </location>
</feature>
<dbReference type="Gene3D" id="2.60.40.790">
    <property type="match status" value="1"/>
</dbReference>
<dbReference type="eggNOG" id="KOG3854">
    <property type="taxonomic scope" value="Eukaryota"/>
</dbReference>
<sequence length="913" mass="101817">MALFPRSGPHSEFGTLFRLLDDYDAHRSDRSGGGALSFAPKFDVRETKEAYMLDGDLPGIDQKDINIEFSDPHTLVVHGRTERSYSSGPPPSGKAAEGTAVAKGKEPETGERYWVSERSGNLGIFLLRGTSLVFAKWQSTFCDSGARSTASAAIVESNSPLPGQPPQFIFNVHKSLPLKQSNWRHSSARAQIEIVYTKKKMARLRQAPSARLETSAAPRVLKSARANIDTPTTHAERKRPSPVAREKDDKRTIVIHESEGEAAFEDEYSDEAGEKRGGSRYFDLSAEESDAEESDTGRLKEDNAGHDYLKLQWKRTLQPLGLNRANTLPRSRRVSAREENRYYDYLSDDENMSTGSGDYEKENDEKGLFNETKLSAGGPRLRRHADRVQRPVRKGAREPSIGEQYISEDDEQDGPGGSSDDEEFDSLDGFIVGDDEDISYQESTDAEAEESNDEIVLQPRSTGRRLLRGRRPSRLQDKEDVGKNTKANTNTDNGHGVPDLDVLADILDKTNLSTSDLQPDALSNQEENPKKQKLKAQESNIMGNSEDGDGESITAPVHSHEEVLPKAKKAVGFVTPPGSPSKPRLQSPKKTPKRIPPSPYRPSIDAFWSQDIVSSWNDKFTPKQQKTPKKWLTDFTIFSDKDDEEDFRQSSPEKAPPRSPQKTTASPAKSIAAKKKAAKREFDMKKASLAEEFFKELDNRVTDGEIQRLAAATGGVRITWSKKLNTTAGRATWKREHYKHKQPVQEASSCFAAEDNSNEPGTTTSPQKPLSQTSYRHHASIELADKVVDSDDRLFNTLAHEYCHLANYMISNVRDNPHGASFKAWAQKCKQALDENPAYAGRVQITTKHTYAINYKYIWCCASCAHEYGRHSKSIDTVKMRCGKCKGTLVQVQPKPRKTAALLTKVDWEHSVG</sequence>
<reference evidence="4" key="1">
    <citation type="journal article" date="2009" name="Genome Res.">
        <title>Comparative genomic analyses of the human fungal pathogens Coccidioides and their relatives.</title>
        <authorList>
            <person name="Sharpton T.J."/>
            <person name="Stajich J.E."/>
            <person name="Rounsley S.D."/>
            <person name="Gardner M.J."/>
            <person name="Wortman J.R."/>
            <person name="Jordar V.S."/>
            <person name="Maiti R."/>
            <person name="Kodira C.D."/>
            <person name="Neafsey D.E."/>
            <person name="Zeng Q."/>
            <person name="Hung C.-Y."/>
            <person name="McMahan C."/>
            <person name="Muszewska A."/>
            <person name="Grynberg M."/>
            <person name="Mandel M.A."/>
            <person name="Kellner E.M."/>
            <person name="Barker B.M."/>
            <person name="Galgiani J.N."/>
            <person name="Orbach M.J."/>
            <person name="Kirkland T.N."/>
            <person name="Cole G.T."/>
            <person name="Henn M.R."/>
            <person name="Birren B.W."/>
            <person name="Taylor J.W."/>
        </authorList>
    </citation>
    <scope>NUCLEOTIDE SEQUENCE [LARGE SCALE GENOMIC DNA]</scope>
    <source>
        <strain evidence="4">UAMH 1704</strain>
    </source>
</reference>
<feature type="compositionally biased region" description="Basic and acidic residues" evidence="1">
    <location>
        <begin position="358"/>
        <end position="368"/>
    </location>
</feature>
<dbReference type="STRING" id="336963.C4JSL7"/>
<evidence type="ECO:0000313" key="3">
    <source>
        <dbReference type="EMBL" id="EEP80614.1"/>
    </source>
</evidence>
<feature type="region of interest" description="Disordered" evidence="1">
    <location>
        <begin position="346"/>
        <end position="500"/>
    </location>
</feature>
<dbReference type="GO" id="GO:0006950">
    <property type="term" value="P:response to stress"/>
    <property type="evidence" value="ECO:0007669"/>
    <property type="project" value="UniProtKB-ARBA"/>
</dbReference>
<feature type="compositionally biased region" description="Acidic residues" evidence="1">
    <location>
        <begin position="285"/>
        <end position="294"/>
    </location>
</feature>
<dbReference type="AlphaFoldDB" id="C4JSL7"/>
<feature type="region of interest" description="Disordered" evidence="1">
    <location>
        <begin position="642"/>
        <end position="677"/>
    </location>
</feature>
<dbReference type="SUPFAM" id="SSF49764">
    <property type="entry name" value="HSP20-like chaperones"/>
    <property type="match status" value="1"/>
</dbReference>
<dbReference type="InterPro" id="IPR035240">
    <property type="entry name" value="SprT_Zn_ribbon"/>
</dbReference>
<feature type="compositionally biased region" description="Polar residues" evidence="1">
    <location>
        <begin position="514"/>
        <end position="526"/>
    </location>
</feature>
<dbReference type="InterPro" id="IPR008978">
    <property type="entry name" value="HSP20-like_chaperone"/>
</dbReference>
<dbReference type="InterPro" id="IPR006640">
    <property type="entry name" value="SprT-like_domain"/>
</dbReference>
<dbReference type="SMART" id="SM00731">
    <property type="entry name" value="SprT"/>
    <property type="match status" value="1"/>
</dbReference>
<feature type="compositionally biased region" description="Basic and acidic residues" evidence="1">
    <location>
        <begin position="234"/>
        <end position="259"/>
    </location>
</feature>
<feature type="compositionally biased region" description="Acidic residues" evidence="1">
    <location>
        <begin position="433"/>
        <end position="453"/>
    </location>
</feature>
<dbReference type="InParanoid" id="C4JSL7"/>
<organism evidence="3 4">
    <name type="scientific">Uncinocarpus reesii (strain UAMH 1704)</name>
    <dbReference type="NCBI Taxonomy" id="336963"/>
    <lineage>
        <taxon>Eukaryota</taxon>
        <taxon>Fungi</taxon>
        <taxon>Dikarya</taxon>
        <taxon>Ascomycota</taxon>
        <taxon>Pezizomycotina</taxon>
        <taxon>Eurotiomycetes</taxon>
        <taxon>Eurotiomycetidae</taxon>
        <taxon>Onygenales</taxon>
        <taxon>Onygenaceae</taxon>
        <taxon>Uncinocarpus</taxon>
    </lineage>
</organism>
<keyword evidence="4" id="KW-1185">Reference proteome</keyword>
<protein>
    <submittedName>
        <fullName evidence="3">30 kDa heat shock protein</fullName>
    </submittedName>
</protein>
<dbReference type="RefSeq" id="XP_002584767.1">
    <property type="nucleotide sequence ID" value="XM_002584721.1"/>
</dbReference>
<feature type="region of interest" description="Disordered" evidence="1">
    <location>
        <begin position="736"/>
        <end position="775"/>
    </location>
</feature>
<name>C4JSL7_UNCRE</name>
<dbReference type="GO" id="GO:0005634">
    <property type="term" value="C:nucleus"/>
    <property type="evidence" value="ECO:0007669"/>
    <property type="project" value="TreeGrafter"/>
</dbReference>
<feature type="compositionally biased region" description="Acidic residues" evidence="1">
    <location>
        <begin position="260"/>
        <end position="271"/>
    </location>
</feature>
<dbReference type="KEGG" id="ure:UREG_05456"/>